<feature type="compositionally biased region" description="Polar residues" evidence="1">
    <location>
        <begin position="59"/>
        <end position="69"/>
    </location>
</feature>
<proteinExistence type="predicted"/>
<accession>A0A0C3G8K0</accession>
<feature type="region of interest" description="Disordered" evidence="1">
    <location>
        <begin position="59"/>
        <end position="83"/>
    </location>
</feature>
<keyword evidence="3" id="KW-1185">Reference proteome</keyword>
<dbReference type="HOGENOM" id="CLU_2543365_0_0_1"/>
<gene>
    <name evidence="2" type="ORF">PILCRDRAFT_815425</name>
</gene>
<evidence type="ECO:0000313" key="3">
    <source>
        <dbReference type="Proteomes" id="UP000054166"/>
    </source>
</evidence>
<evidence type="ECO:0000313" key="2">
    <source>
        <dbReference type="EMBL" id="KIM86976.1"/>
    </source>
</evidence>
<evidence type="ECO:0000256" key="1">
    <source>
        <dbReference type="SAM" id="MobiDB-lite"/>
    </source>
</evidence>
<dbReference type="EMBL" id="KN832980">
    <property type="protein sequence ID" value="KIM86976.1"/>
    <property type="molecule type" value="Genomic_DNA"/>
</dbReference>
<dbReference type="Proteomes" id="UP000054166">
    <property type="component" value="Unassembled WGS sequence"/>
</dbReference>
<reference evidence="2 3" key="1">
    <citation type="submission" date="2014-04" db="EMBL/GenBank/DDBJ databases">
        <authorList>
            <consortium name="DOE Joint Genome Institute"/>
            <person name="Kuo A."/>
            <person name="Tarkka M."/>
            <person name="Buscot F."/>
            <person name="Kohler A."/>
            <person name="Nagy L.G."/>
            <person name="Floudas D."/>
            <person name="Copeland A."/>
            <person name="Barry K.W."/>
            <person name="Cichocki N."/>
            <person name="Veneault-Fourrey C."/>
            <person name="LaButti K."/>
            <person name="Lindquist E.A."/>
            <person name="Lipzen A."/>
            <person name="Lundell T."/>
            <person name="Morin E."/>
            <person name="Murat C."/>
            <person name="Sun H."/>
            <person name="Tunlid A."/>
            <person name="Henrissat B."/>
            <person name="Grigoriev I.V."/>
            <person name="Hibbett D.S."/>
            <person name="Martin F."/>
            <person name="Nordberg H.P."/>
            <person name="Cantor M.N."/>
            <person name="Hua S.X."/>
        </authorList>
    </citation>
    <scope>NUCLEOTIDE SEQUENCE [LARGE SCALE GENOMIC DNA]</scope>
    <source>
        <strain evidence="2 3">F 1598</strain>
    </source>
</reference>
<name>A0A0C3G8K0_PILCF</name>
<protein>
    <submittedName>
        <fullName evidence="2">Uncharacterized protein</fullName>
    </submittedName>
</protein>
<dbReference type="InParanoid" id="A0A0C3G8K0"/>
<dbReference type="AlphaFoldDB" id="A0A0C3G8K0"/>
<sequence length="83" mass="9067">MVNGTRTHNASTRRNYTTIIASNQFYFHSRSRPSPSNSVLHIHPVGTYDAVADEDLKKSTTVNGSNSRGIGSVAVEDDEESVD</sequence>
<organism evidence="2 3">
    <name type="scientific">Piloderma croceum (strain F 1598)</name>
    <dbReference type="NCBI Taxonomy" id="765440"/>
    <lineage>
        <taxon>Eukaryota</taxon>
        <taxon>Fungi</taxon>
        <taxon>Dikarya</taxon>
        <taxon>Basidiomycota</taxon>
        <taxon>Agaricomycotina</taxon>
        <taxon>Agaricomycetes</taxon>
        <taxon>Agaricomycetidae</taxon>
        <taxon>Atheliales</taxon>
        <taxon>Atheliaceae</taxon>
        <taxon>Piloderma</taxon>
    </lineage>
</organism>
<reference evidence="3" key="2">
    <citation type="submission" date="2015-01" db="EMBL/GenBank/DDBJ databases">
        <title>Evolutionary Origins and Diversification of the Mycorrhizal Mutualists.</title>
        <authorList>
            <consortium name="DOE Joint Genome Institute"/>
            <consortium name="Mycorrhizal Genomics Consortium"/>
            <person name="Kohler A."/>
            <person name="Kuo A."/>
            <person name="Nagy L.G."/>
            <person name="Floudas D."/>
            <person name="Copeland A."/>
            <person name="Barry K.W."/>
            <person name="Cichocki N."/>
            <person name="Veneault-Fourrey C."/>
            <person name="LaButti K."/>
            <person name="Lindquist E.A."/>
            <person name="Lipzen A."/>
            <person name="Lundell T."/>
            <person name="Morin E."/>
            <person name="Murat C."/>
            <person name="Riley R."/>
            <person name="Ohm R."/>
            <person name="Sun H."/>
            <person name="Tunlid A."/>
            <person name="Henrissat B."/>
            <person name="Grigoriev I.V."/>
            <person name="Hibbett D.S."/>
            <person name="Martin F."/>
        </authorList>
    </citation>
    <scope>NUCLEOTIDE SEQUENCE [LARGE SCALE GENOMIC DNA]</scope>
    <source>
        <strain evidence="3">F 1598</strain>
    </source>
</reference>